<proteinExistence type="predicted"/>
<dbReference type="AlphaFoldDB" id="A0A0F6WRD3"/>
<name>A0A0F6WRD3_9CORY</name>
<reference evidence="1 2" key="1">
    <citation type="submission" date="2015-04" db="EMBL/GenBank/DDBJ databases">
        <title>Complete Genome Sequence of Brevibacterium flavum ATCC 15168.</title>
        <authorList>
            <person name="Ahn J."/>
            <person name="Park G."/>
            <person name="Jeon W."/>
            <person name="Jang Y."/>
            <person name="Jang M."/>
            <person name="Lee H."/>
            <person name="Lee H."/>
        </authorList>
    </citation>
    <scope>NUCLEOTIDE SEQUENCE [LARGE SCALE GENOMIC DNA]</scope>
    <source>
        <strain evidence="1 2">ATCC 15168</strain>
    </source>
</reference>
<dbReference type="PATRIC" id="fig|92706.3.peg.2479"/>
<gene>
    <name evidence="1" type="ORF">YH66_11825</name>
</gene>
<dbReference type="Proteomes" id="UP000034037">
    <property type="component" value="Chromosome"/>
</dbReference>
<accession>A0A0F6WRD3</accession>
<keyword evidence="2" id="KW-1185">Reference proteome</keyword>
<evidence type="ECO:0000313" key="1">
    <source>
        <dbReference type="EMBL" id="AKF28186.1"/>
    </source>
</evidence>
<organism evidence="1 2">
    <name type="scientific">[Brevibacterium] flavum</name>
    <dbReference type="NCBI Taxonomy" id="92706"/>
    <lineage>
        <taxon>Bacteria</taxon>
        <taxon>Bacillati</taxon>
        <taxon>Actinomycetota</taxon>
        <taxon>Actinomycetes</taxon>
        <taxon>Mycobacteriales</taxon>
        <taxon>Corynebacteriaceae</taxon>
        <taxon>Corynebacterium</taxon>
    </lineage>
</organism>
<protein>
    <submittedName>
        <fullName evidence="1">Uncharacterized protein</fullName>
    </submittedName>
</protein>
<dbReference type="HOGENOM" id="CLU_142127_0_0_11"/>
<sequence>MALVEVDDVTERLPETVLPLSEHDEIRVDRFLNDAEEIIRDAFLRNHRYLDTEILVVPWLERAVIRTVREMVSASLIIGPHVGLNSASSTTGPQSDSASYRDVPMVSFSGPKLTDELRDDLGLPITVRSRWKFPSPRKWPERRFR</sequence>
<evidence type="ECO:0000313" key="2">
    <source>
        <dbReference type="Proteomes" id="UP000034037"/>
    </source>
</evidence>
<dbReference type="EMBL" id="CP011309">
    <property type="protein sequence ID" value="AKF28186.1"/>
    <property type="molecule type" value="Genomic_DNA"/>
</dbReference>
<dbReference type="RefSeq" id="WP_003859192.1">
    <property type="nucleotide sequence ID" value="NZ_CP011309.1"/>
</dbReference>